<dbReference type="EMBL" id="OX459122">
    <property type="protein sequence ID" value="CAI9106805.1"/>
    <property type="molecule type" value="Genomic_DNA"/>
</dbReference>
<feature type="region of interest" description="Disordered" evidence="1">
    <location>
        <begin position="1"/>
        <end position="36"/>
    </location>
</feature>
<sequence length="138" mass="15086">MKIDGTPLMSRKRREPGTSNAMAHIWHGTAPTRKRSTLSLQGKLGDLGDAARAAPGAVGRVRDKWYQSYRARELCASAGKSSSASPGGWVRMTWEMGTCGAQRRRAEENELNVHCRQRSGDPPGGEVDAWRRGARGHS</sequence>
<feature type="region of interest" description="Disordered" evidence="1">
    <location>
        <begin position="113"/>
        <end position="138"/>
    </location>
</feature>
<evidence type="ECO:0000256" key="1">
    <source>
        <dbReference type="SAM" id="MobiDB-lite"/>
    </source>
</evidence>
<gene>
    <name evidence="2" type="ORF">OLC1_LOCUS15250</name>
</gene>
<evidence type="ECO:0000313" key="3">
    <source>
        <dbReference type="Proteomes" id="UP001161247"/>
    </source>
</evidence>
<keyword evidence="3" id="KW-1185">Reference proteome</keyword>
<name>A0AAV1DGD6_OLDCO</name>
<protein>
    <submittedName>
        <fullName evidence="2">OLC1v1006031C1</fullName>
    </submittedName>
</protein>
<accession>A0AAV1DGD6</accession>
<dbReference type="Proteomes" id="UP001161247">
    <property type="component" value="Chromosome 5"/>
</dbReference>
<dbReference type="AlphaFoldDB" id="A0AAV1DGD6"/>
<organism evidence="2 3">
    <name type="scientific">Oldenlandia corymbosa var. corymbosa</name>
    <dbReference type="NCBI Taxonomy" id="529605"/>
    <lineage>
        <taxon>Eukaryota</taxon>
        <taxon>Viridiplantae</taxon>
        <taxon>Streptophyta</taxon>
        <taxon>Embryophyta</taxon>
        <taxon>Tracheophyta</taxon>
        <taxon>Spermatophyta</taxon>
        <taxon>Magnoliopsida</taxon>
        <taxon>eudicotyledons</taxon>
        <taxon>Gunneridae</taxon>
        <taxon>Pentapetalae</taxon>
        <taxon>asterids</taxon>
        <taxon>lamiids</taxon>
        <taxon>Gentianales</taxon>
        <taxon>Rubiaceae</taxon>
        <taxon>Rubioideae</taxon>
        <taxon>Spermacoceae</taxon>
        <taxon>Hedyotis-Oldenlandia complex</taxon>
        <taxon>Oldenlandia</taxon>
    </lineage>
</organism>
<reference evidence="2" key="1">
    <citation type="submission" date="2023-03" db="EMBL/GenBank/DDBJ databases">
        <authorList>
            <person name="Julca I."/>
        </authorList>
    </citation>
    <scope>NUCLEOTIDE SEQUENCE</scope>
</reference>
<proteinExistence type="predicted"/>
<evidence type="ECO:0000313" key="2">
    <source>
        <dbReference type="EMBL" id="CAI9106805.1"/>
    </source>
</evidence>